<organism evidence="1 2">
    <name type="scientific">Paspalum notatum var. saurae</name>
    <dbReference type="NCBI Taxonomy" id="547442"/>
    <lineage>
        <taxon>Eukaryota</taxon>
        <taxon>Viridiplantae</taxon>
        <taxon>Streptophyta</taxon>
        <taxon>Embryophyta</taxon>
        <taxon>Tracheophyta</taxon>
        <taxon>Spermatophyta</taxon>
        <taxon>Magnoliopsida</taxon>
        <taxon>Liliopsida</taxon>
        <taxon>Poales</taxon>
        <taxon>Poaceae</taxon>
        <taxon>PACMAD clade</taxon>
        <taxon>Panicoideae</taxon>
        <taxon>Andropogonodae</taxon>
        <taxon>Paspaleae</taxon>
        <taxon>Paspalinae</taxon>
        <taxon>Paspalum</taxon>
    </lineage>
</organism>
<gene>
    <name evidence="1" type="ORF">U9M48_034224</name>
</gene>
<proteinExistence type="predicted"/>
<dbReference type="AlphaFoldDB" id="A0AAQ3X6L9"/>
<evidence type="ECO:0000313" key="1">
    <source>
        <dbReference type="EMBL" id="WVZ87613.1"/>
    </source>
</evidence>
<protein>
    <submittedName>
        <fullName evidence="1">Uncharacterized protein</fullName>
    </submittedName>
</protein>
<dbReference type="EMBL" id="CP144751">
    <property type="protein sequence ID" value="WVZ87613.1"/>
    <property type="molecule type" value="Genomic_DNA"/>
</dbReference>
<sequence>METPVDEQSWSSICRESLPVASPKRSRLHLPAGPVQMEERMLATRRGPGPGRRGAAASWCCCTGWATAACGRANEFIADHFSAAAFRDTRWAFPTAAVTCNRGCSRSRNATL</sequence>
<keyword evidence="2" id="KW-1185">Reference proteome</keyword>
<evidence type="ECO:0000313" key="2">
    <source>
        <dbReference type="Proteomes" id="UP001341281"/>
    </source>
</evidence>
<name>A0AAQ3X6L9_PASNO</name>
<accession>A0AAQ3X6L9</accession>
<dbReference type="Proteomes" id="UP001341281">
    <property type="component" value="Chromosome 07"/>
</dbReference>
<reference evidence="1 2" key="1">
    <citation type="submission" date="2024-02" db="EMBL/GenBank/DDBJ databases">
        <title>High-quality chromosome-scale genome assembly of Pensacola bahiagrass (Paspalum notatum Flugge var. saurae).</title>
        <authorList>
            <person name="Vega J.M."/>
            <person name="Podio M."/>
            <person name="Orjuela J."/>
            <person name="Siena L.A."/>
            <person name="Pessino S.C."/>
            <person name="Combes M.C."/>
            <person name="Mariac C."/>
            <person name="Albertini E."/>
            <person name="Pupilli F."/>
            <person name="Ortiz J.P.A."/>
            <person name="Leblanc O."/>
        </authorList>
    </citation>
    <scope>NUCLEOTIDE SEQUENCE [LARGE SCALE GENOMIC DNA]</scope>
    <source>
        <strain evidence="1">R1</strain>
        <tissue evidence="1">Leaf</tissue>
    </source>
</reference>